<evidence type="ECO:0000313" key="2">
    <source>
        <dbReference type="EMBL" id="AUM75149.1"/>
    </source>
</evidence>
<sequence length="192" mass="20936">MTHFLGGRAAVLHPAPPVCEQLHRRLAALGIAAERRWPELGEGAFDLVLIDLDTAHDRQLPWPKGAAPMPMVGLVGSESPSRLNWALAHQIDAFLPQTALANLYSALVVASARHAERRRIAQDAAEAARRNTLRLEVIQAVQTIMQQDRADAPRALKKLRALAMVERCALEDAALMLLGRGNERRSGAGAQK</sequence>
<evidence type="ECO:0000259" key="1">
    <source>
        <dbReference type="PROSITE" id="PS50921"/>
    </source>
</evidence>
<name>A0A2K9MHN4_9RHOB</name>
<dbReference type="InterPro" id="IPR005561">
    <property type="entry name" value="ANTAR"/>
</dbReference>
<gene>
    <name evidence="2" type="ORF">CYR75_13370</name>
</gene>
<dbReference type="AlphaFoldDB" id="A0A2K9MHN4"/>
<dbReference type="GO" id="GO:0003723">
    <property type="term" value="F:RNA binding"/>
    <property type="evidence" value="ECO:0007669"/>
    <property type="project" value="InterPro"/>
</dbReference>
<evidence type="ECO:0000313" key="3">
    <source>
        <dbReference type="Proteomes" id="UP000234882"/>
    </source>
</evidence>
<proteinExistence type="predicted"/>
<keyword evidence="3" id="KW-1185">Reference proteome</keyword>
<dbReference type="InterPro" id="IPR011006">
    <property type="entry name" value="CheY-like_superfamily"/>
</dbReference>
<dbReference type="PROSITE" id="PS50921">
    <property type="entry name" value="ANTAR"/>
    <property type="match status" value="1"/>
</dbReference>
<organism evidence="2 3">
    <name type="scientific">Paracoccus jeotgali</name>
    <dbReference type="NCBI Taxonomy" id="2065379"/>
    <lineage>
        <taxon>Bacteria</taxon>
        <taxon>Pseudomonadati</taxon>
        <taxon>Pseudomonadota</taxon>
        <taxon>Alphaproteobacteria</taxon>
        <taxon>Rhodobacterales</taxon>
        <taxon>Paracoccaceae</taxon>
        <taxon>Paracoccus</taxon>
    </lineage>
</organism>
<dbReference type="KEGG" id="paru:CYR75_13370"/>
<protein>
    <recommendedName>
        <fullName evidence="1">ANTAR domain-containing protein</fullName>
    </recommendedName>
</protein>
<dbReference type="Proteomes" id="UP000234882">
    <property type="component" value="Chromosome"/>
</dbReference>
<dbReference type="SUPFAM" id="SSF52172">
    <property type="entry name" value="CheY-like"/>
    <property type="match status" value="1"/>
</dbReference>
<dbReference type="EMBL" id="CP025583">
    <property type="protein sequence ID" value="AUM75149.1"/>
    <property type="molecule type" value="Genomic_DNA"/>
</dbReference>
<dbReference type="Gene3D" id="3.40.50.2300">
    <property type="match status" value="1"/>
</dbReference>
<accession>A0A2K9MHN4</accession>
<reference evidence="3" key="1">
    <citation type="submission" date="2017-12" db="EMBL/GenBank/DDBJ databases">
        <title>Genomic analysis of Paracoccus sp. CBA4604.</title>
        <authorList>
            <person name="Roh S.W."/>
            <person name="Kim J.Y."/>
            <person name="Kim J.S."/>
        </authorList>
    </citation>
    <scope>NUCLEOTIDE SEQUENCE [LARGE SCALE GENOMIC DNA]</scope>
    <source>
        <strain evidence="3">CBA4604</strain>
    </source>
</reference>
<feature type="domain" description="ANTAR" evidence="1">
    <location>
        <begin position="117"/>
        <end position="178"/>
    </location>
</feature>